<evidence type="ECO:0000313" key="4">
    <source>
        <dbReference type="Proteomes" id="UP000505306"/>
    </source>
</evidence>
<dbReference type="AlphaFoldDB" id="A0A6G6GIE5"/>
<evidence type="ECO:0000256" key="1">
    <source>
        <dbReference type="ARBA" id="ARBA00022729"/>
    </source>
</evidence>
<dbReference type="Proteomes" id="UP000505306">
    <property type="component" value="Chromosome"/>
</dbReference>
<dbReference type="InterPro" id="IPR026444">
    <property type="entry name" value="Secre_tail"/>
</dbReference>
<dbReference type="SUPFAM" id="SSF63825">
    <property type="entry name" value="YWTD domain"/>
    <property type="match status" value="1"/>
</dbReference>
<accession>A0A6G6GIE5</accession>
<keyword evidence="1" id="KW-0732">Signal</keyword>
<dbReference type="RefSeq" id="WP_164678326.1">
    <property type="nucleotide sequence ID" value="NZ_CP049057.1"/>
</dbReference>
<dbReference type="Pfam" id="PF18962">
    <property type="entry name" value="Por_Secre_tail"/>
    <property type="match status" value="1"/>
</dbReference>
<evidence type="ECO:0000313" key="3">
    <source>
        <dbReference type="EMBL" id="QIE58319.1"/>
    </source>
</evidence>
<dbReference type="Gene3D" id="2.120.10.30">
    <property type="entry name" value="TolB, C-terminal domain"/>
    <property type="match status" value="1"/>
</dbReference>
<gene>
    <name evidence="3" type="ORF">G5B37_01685</name>
</gene>
<feature type="domain" description="Secretion system C-terminal sorting" evidence="2">
    <location>
        <begin position="456"/>
        <end position="523"/>
    </location>
</feature>
<name>A0A6G6GIE5_9FLAO</name>
<proteinExistence type="predicted"/>
<reference evidence="3 4" key="1">
    <citation type="submission" date="2020-02" db="EMBL/GenBank/DDBJ databases">
        <title>Complete genome sequence of Flavobacteriaceae bacterium.</title>
        <authorList>
            <person name="Kim S.-J."/>
            <person name="Kim Y.-S."/>
            <person name="Kim K.-H."/>
        </authorList>
    </citation>
    <scope>NUCLEOTIDE SEQUENCE [LARGE SCALE GENOMIC DNA]</scope>
    <source>
        <strain evidence="3 4">RR4-40</strain>
    </source>
</reference>
<keyword evidence="4" id="KW-1185">Reference proteome</keyword>
<sequence length="526" mass="56002">MKFKTTLPSLLLLLFISVLGFAQERIAVIQEPLVILIDPADGSIVDPNFIDLTPLGTATPKGLLQVDDEIWITDQIEDRIDRFALDGTFISAIDTGLDNVKGLEVVDDEVWVTNAGSNNGAPGDALVRFDFDGVNLGFYSTTGSSFDITDIGGEVYISYIGVDTRIERRDYDGNILGTIVGTGVVTFLQQIEQSTANNSVYAGVFSSNGANTPGLYEFAEADGAILNYYDVGALRGVAILDDGNVLYSTGNNINLLNTTTNSSSLVSSGGASQYFNRVNLMPCTIPATPTGDATQTFNEGATLADIVVNPTNVTWFATEIDASTNTNPLPNTTVLVDGEDYFAISINGSCLSDSLEVTVTIVCNPPATPTGDAAQTVAPGSTLADLVVDPITVTWYATEADALANINALPLTTILVDQEDYFAVNIVNDCASDPFEVTVTLEVLGVSDFNLNGVNVYPNPVTSELTIESKDNIVSIAVHNMLGQLVLETDVENTITSVQMTGFRTGIYLVTVKTANAQETIKVVKR</sequence>
<dbReference type="EMBL" id="CP049057">
    <property type="protein sequence ID" value="QIE58319.1"/>
    <property type="molecule type" value="Genomic_DNA"/>
</dbReference>
<dbReference type="InterPro" id="IPR011042">
    <property type="entry name" value="6-blade_b-propeller_TolB-like"/>
</dbReference>
<dbReference type="KEGG" id="mgel:G5B37_01685"/>
<protein>
    <submittedName>
        <fullName evidence="3">T9SS type A sorting domain-containing protein</fullName>
    </submittedName>
</protein>
<dbReference type="NCBIfam" id="TIGR04183">
    <property type="entry name" value="Por_Secre_tail"/>
    <property type="match status" value="1"/>
</dbReference>
<evidence type="ECO:0000259" key="2">
    <source>
        <dbReference type="Pfam" id="PF18962"/>
    </source>
</evidence>
<organism evidence="3 4">
    <name type="scientific">Rasiella rasia</name>
    <dbReference type="NCBI Taxonomy" id="2744027"/>
    <lineage>
        <taxon>Bacteria</taxon>
        <taxon>Pseudomonadati</taxon>
        <taxon>Bacteroidota</taxon>
        <taxon>Flavobacteriia</taxon>
        <taxon>Flavobacteriales</taxon>
        <taxon>Flavobacteriaceae</taxon>
        <taxon>Rasiella</taxon>
    </lineage>
</organism>